<evidence type="ECO:0000313" key="1">
    <source>
        <dbReference type="EMBL" id="KMO87839.1"/>
    </source>
</evidence>
<reference evidence="1 2" key="1">
    <citation type="submission" date="2015-06" db="EMBL/GenBank/DDBJ databases">
        <title>Draft genome sequence of beer spoilage bacterium Megasphaera cerevisiae type strain 20462.</title>
        <authorList>
            <person name="Kutumbaka K."/>
            <person name="Pasmowitz J."/>
            <person name="Mategko J."/>
            <person name="Reyes D."/>
            <person name="Friedrich A."/>
            <person name="Han S."/>
            <person name="Martens-Habbena W."/>
            <person name="Neal-McKinney J."/>
            <person name="Janagama H.K."/>
            <person name="Nadala C."/>
            <person name="Samadpour M."/>
        </authorList>
    </citation>
    <scope>NUCLEOTIDE SEQUENCE [LARGE SCALE GENOMIC DNA]</scope>
    <source>
        <strain evidence="1 2">DSM 20462</strain>
    </source>
</reference>
<dbReference type="PATRIC" id="fig|1122219.3.peg.33"/>
<dbReference type="GO" id="GO:0003855">
    <property type="term" value="F:3-dehydroquinate dehydratase activity"/>
    <property type="evidence" value="ECO:0007669"/>
    <property type="project" value="InterPro"/>
</dbReference>
<proteinExistence type="predicted"/>
<comment type="caution">
    <text evidence="1">The sequence shown here is derived from an EMBL/GenBank/DDBJ whole genome shotgun (WGS) entry which is preliminary data.</text>
</comment>
<evidence type="ECO:0008006" key="3">
    <source>
        <dbReference type="Google" id="ProtNLM"/>
    </source>
</evidence>
<organism evidence="1 2">
    <name type="scientific">Megasphaera cerevisiae DSM 20462</name>
    <dbReference type="NCBI Taxonomy" id="1122219"/>
    <lineage>
        <taxon>Bacteria</taxon>
        <taxon>Bacillati</taxon>
        <taxon>Bacillota</taxon>
        <taxon>Negativicutes</taxon>
        <taxon>Veillonellales</taxon>
        <taxon>Veillonellaceae</taxon>
        <taxon>Megasphaera</taxon>
    </lineage>
</organism>
<dbReference type="InParanoid" id="A0A0J6WYV5"/>
<dbReference type="Pfam" id="PF01487">
    <property type="entry name" value="DHquinase_I"/>
    <property type="match status" value="1"/>
</dbReference>
<dbReference type="RefSeq" id="WP_048512797.1">
    <property type="nucleotide sequence ID" value="NZ_FUXD01000003.1"/>
</dbReference>
<evidence type="ECO:0000313" key="2">
    <source>
        <dbReference type="Proteomes" id="UP000036503"/>
    </source>
</evidence>
<dbReference type="STRING" id="39029.BSR42_02750"/>
<sequence length="245" mass="26567">MSNVHVLRFDAAVPQICVPLCGETIADLGRKTQQLVNKPFDMIQFHSGSFNGVINFSQLWNALLTITKESDEAPLIFSCDMSQIPEYYHTETDYHNILLFAVRTGLVDAVEIESTLREDYMDDIAERAVDSGIVPIITLRLAGGSTAAMVTQKLTAIADSDASMFHLLCPVRSAADIEALKTGAAVFADSRKKVQIIIEPTGPAAKKELLAGSTFGSPVLYAAGGEETETRLSSTVLQTLLQKES</sequence>
<dbReference type="OrthoDB" id="1625679at2"/>
<name>A0A0J6WYV5_9FIRM</name>
<dbReference type="InterPro" id="IPR013785">
    <property type="entry name" value="Aldolase_TIM"/>
</dbReference>
<keyword evidence="2" id="KW-1185">Reference proteome</keyword>
<gene>
    <name evidence="1" type="ORF">AB840_00140</name>
</gene>
<dbReference type="SUPFAM" id="SSF51569">
    <property type="entry name" value="Aldolase"/>
    <property type="match status" value="1"/>
</dbReference>
<dbReference type="AlphaFoldDB" id="A0A0J6WYV5"/>
<dbReference type="Proteomes" id="UP000036503">
    <property type="component" value="Unassembled WGS sequence"/>
</dbReference>
<dbReference type="EMBL" id="LEKT01000001">
    <property type="protein sequence ID" value="KMO87839.1"/>
    <property type="molecule type" value="Genomic_DNA"/>
</dbReference>
<protein>
    <recommendedName>
        <fullName evidence="3">3-dehydroquinate dehydratase</fullName>
    </recommendedName>
</protein>
<accession>A0A0J6WYV5</accession>
<dbReference type="InterPro" id="IPR001381">
    <property type="entry name" value="DHquinase_I"/>
</dbReference>
<dbReference type="Gene3D" id="3.20.20.70">
    <property type="entry name" value="Aldolase class I"/>
    <property type="match status" value="1"/>
</dbReference>